<dbReference type="RefSeq" id="WP_142119457.1">
    <property type="nucleotide sequence ID" value="NZ_BAAASV010000003.1"/>
</dbReference>
<name>A0A542ZVT3_RARFA</name>
<sequence length="134" mass="14707">MKRLFWVGVGVAVAVVATKKWRELKEQPGVTGTAAGFAESVAKQAGDRAAALSGALWERATHSAREFVDEFRVASAEREQELRESLLAETQGSEEDLRRRRAESARHRSAAARSTADADEDAFAGDEEHLGYEF</sequence>
<reference evidence="2 3" key="1">
    <citation type="submission" date="2019-06" db="EMBL/GenBank/DDBJ databases">
        <title>Sequencing the genomes of 1000 actinobacteria strains.</title>
        <authorList>
            <person name="Klenk H.-P."/>
        </authorList>
    </citation>
    <scope>NUCLEOTIDE SEQUENCE [LARGE SCALE GENOMIC DNA]</scope>
    <source>
        <strain evidence="2 3">DSM 4813</strain>
    </source>
</reference>
<dbReference type="AlphaFoldDB" id="A0A542ZVT3"/>
<dbReference type="Proteomes" id="UP000315389">
    <property type="component" value="Unassembled WGS sequence"/>
</dbReference>
<feature type="compositionally biased region" description="Basic and acidic residues" evidence="1">
    <location>
        <begin position="95"/>
        <end position="106"/>
    </location>
</feature>
<evidence type="ECO:0000313" key="3">
    <source>
        <dbReference type="Proteomes" id="UP000315389"/>
    </source>
</evidence>
<organism evidence="2 3">
    <name type="scientific">Rarobacter faecitabidus</name>
    <dbReference type="NCBI Taxonomy" id="13243"/>
    <lineage>
        <taxon>Bacteria</taxon>
        <taxon>Bacillati</taxon>
        <taxon>Actinomycetota</taxon>
        <taxon>Actinomycetes</taxon>
        <taxon>Micrococcales</taxon>
        <taxon>Rarobacteraceae</taxon>
        <taxon>Rarobacter</taxon>
    </lineage>
</organism>
<proteinExistence type="predicted"/>
<comment type="caution">
    <text evidence="2">The sequence shown here is derived from an EMBL/GenBank/DDBJ whole genome shotgun (WGS) entry which is preliminary data.</text>
</comment>
<keyword evidence="3" id="KW-1185">Reference proteome</keyword>
<dbReference type="OrthoDB" id="9985323at2"/>
<feature type="region of interest" description="Disordered" evidence="1">
    <location>
        <begin position="84"/>
        <end position="134"/>
    </location>
</feature>
<evidence type="ECO:0000313" key="2">
    <source>
        <dbReference type="EMBL" id="TQL64473.1"/>
    </source>
</evidence>
<accession>A0A542ZVT3</accession>
<protein>
    <submittedName>
        <fullName evidence="2">Uncharacterized protein</fullName>
    </submittedName>
</protein>
<dbReference type="EMBL" id="VFOS01000001">
    <property type="protein sequence ID" value="TQL64473.1"/>
    <property type="molecule type" value="Genomic_DNA"/>
</dbReference>
<evidence type="ECO:0000256" key="1">
    <source>
        <dbReference type="SAM" id="MobiDB-lite"/>
    </source>
</evidence>
<gene>
    <name evidence="2" type="ORF">FB461_0977</name>
</gene>